<comment type="caution">
    <text evidence="2">The sequence shown here is derived from an EMBL/GenBank/DDBJ whole genome shotgun (WGS) entry which is preliminary data.</text>
</comment>
<name>A0A251XWC3_9MICO</name>
<protein>
    <submittedName>
        <fullName evidence="2">Uncharacterized protein</fullName>
    </submittedName>
</protein>
<gene>
    <name evidence="2" type="ORF">CMsap09_13120</name>
</gene>
<dbReference type="EMBL" id="MDHJ01000001">
    <property type="protein sequence ID" value="OUE09882.1"/>
    <property type="molecule type" value="Genomic_DNA"/>
</dbReference>
<evidence type="ECO:0000313" key="3">
    <source>
        <dbReference type="Proteomes" id="UP000195106"/>
    </source>
</evidence>
<organism evidence="2 3">
    <name type="scientific">Clavibacter michiganensis</name>
    <dbReference type="NCBI Taxonomy" id="28447"/>
    <lineage>
        <taxon>Bacteria</taxon>
        <taxon>Bacillati</taxon>
        <taxon>Actinomycetota</taxon>
        <taxon>Actinomycetes</taxon>
        <taxon>Micrococcales</taxon>
        <taxon>Microbacteriaceae</taxon>
        <taxon>Clavibacter</taxon>
    </lineage>
</organism>
<accession>A0A251XWC3</accession>
<dbReference type="Proteomes" id="UP000195106">
    <property type="component" value="Unassembled WGS sequence"/>
</dbReference>
<proteinExistence type="predicted"/>
<feature type="region of interest" description="Disordered" evidence="1">
    <location>
        <begin position="97"/>
        <end position="116"/>
    </location>
</feature>
<evidence type="ECO:0000256" key="1">
    <source>
        <dbReference type="SAM" id="MobiDB-lite"/>
    </source>
</evidence>
<sequence>MTDALRALPTVTDIETDTLQAQTFSASSSHTTVTATVDNDATLTELMAVQDVLVERDHQAATGELLHRDFPLHGVIQPTQLETLVALTDLHTFSYRSAPPIHPPETSRKPWLARRA</sequence>
<dbReference type="AlphaFoldDB" id="A0A251XWC3"/>
<evidence type="ECO:0000313" key="2">
    <source>
        <dbReference type="EMBL" id="OUE09882.1"/>
    </source>
</evidence>
<reference evidence="2 3" key="1">
    <citation type="submission" date="2016-08" db="EMBL/GenBank/DDBJ databases">
        <title>Genome sequence of Clavibacter michiganensis spp. strain CASJ009.</title>
        <authorList>
            <person name="Thapa S.P."/>
            <person name="Coaker G."/>
        </authorList>
    </citation>
    <scope>NUCLEOTIDE SEQUENCE [LARGE SCALE GENOMIC DNA]</scope>
    <source>
        <strain evidence="2">CASJ009</strain>
    </source>
</reference>